<evidence type="ECO:0008006" key="3">
    <source>
        <dbReference type="Google" id="ProtNLM"/>
    </source>
</evidence>
<dbReference type="EMBL" id="AP018248">
    <property type="protein sequence ID" value="BAZ02577.1"/>
    <property type="molecule type" value="Genomic_DNA"/>
</dbReference>
<evidence type="ECO:0000313" key="1">
    <source>
        <dbReference type="EMBL" id="BAZ02577.1"/>
    </source>
</evidence>
<name>A0A1Z4NA12_9CYAN</name>
<keyword evidence="2" id="KW-1185">Reference proteome</keyword>
<dbReference type="Pfam" id="PF05973">
    <property type="entry name" value="Gp49"/>
    <property type="match status" value="1"/>
</dbReference>
<accession>A0A1Z4NA12</accession>
<evidence type="ECO:0000313" key="2">
    <source>
        <dbReference type="Proteomes" id="UP000218785"/>
    </source>
</evidence>
<reference evidence="1 2" key="1">
    <citation type="submission" date="2017-06" db="EMBL/GenBank/DDBJ databases">
        <title>Genome sequencing of cyanobaciteial culture collection at National Institute for Environmental Studies (NIES).</title>
        <authorList>
            <person name="Hirose Y."/>
            <person name="Shimura Y."/>
            <person name="Fujisawa T."/>
            <person name="Nakamura Y."/>
            <person name="Kawachi M."/>
        </authorList>
    </citation>
    <scope>NUCLEOTIDE SEQUENCE [LARGE SCALE GENOMIC DNA]</scope>
    <source>
        <strain evidence="1 2">NIES-37</strain>
    </source>
</reference>
<sequence>MNQQITTYLGESPPVLALSSTESTFQAAYSTKSLINRKLLYMAIEVEYIDEFEQWYLTLGEAEQDSIDVVVELLEERGVNLRSPYSTDIKGSRHGNMRELRIQHKGEPYRILYCFDPRRMAVLLLGGNKKGNDRWYEENVPKADRLYDELLKELEDEGLI</sequence>
<proteinExistence type="predicted"/>
<dbReference type="Proteomes" id="UP000218785">
    <property type="component" value="Chromosome"/>
</dbReference>
<dbReference type="InterPro" id="IPR009241">
    <property type="entry name" value="HigB-like"/>
</dbReference>
<organism evidence="1 2">
    <name type="scientific">Tolypothrix tenuis PCC 7101</name>
    <dbReference type="NCBI Taxonomy" id="231146"/>
    <lineage>
        <taxon>Bacteria</taxon>
        <taxon>Bacillati</taxon>
        <taxon>Cyanobacteriota</taxon>
        <taxon>Cyanophyceae</taxon>
        <taxon>Nostocales</taxon>
        <taxon>Tolypothrichaceae</taxon>
        <taxon>Tolypothrix</taxon>
    </lineage>
</organism>
<protein>
    <recommendedName>
        <fullName evidence="3">Addiction module toxin RelE</fullName>
    </recommendedName>
</protein>
<gene>
    <name evidence="1" type="ORF">NIES37_65900</name>
</gene>
<dbReference type="KEGG" id="ttq:NIES37_65900"/>
<dbReference type="AlphaFoldDB" id="A0A1Z4NA12"/>